<proteinExistence type="predicted"/>
<feature type="region of interest" description="Disordered" evidence="1">
    <location>
        <begin position="338"/>
        <end position="397"/>
    </location>
</feature>
<dbReference type="Pfam" id="PF00756">
    <property type="entry name" value="Esterase"/>
    <property type="match status" value="1"/>
</dbReference>
<dbReference type="AlphaFoldDB" id="A0A2W5T5V4"/>
<dbReference type="GO" id="GO:0016747">
    <property type="term" value="F:acyltransferase activity, transferring groups other than amino-acyl groups"/>
    <property type="evidence" value="ECO:0007669"/>
    <property type="project" value="TreeGrafter"/>
</dbReference>
<dbReference type="EMBL" id="QFRA01000001">
    <property type="protein sequence ID" value="PZR06835.1"/>
    <property type="molecule type" value="Genomic_DNA"/>
</dbReference>
<gene>
    <name evidence="2" type="ORF">DI525_00750</name>
</gene>
<dbReference type="SUPFAM" id="SSF53474">
    <property type="entry name" value="alpha/beta-Hydrolases"/>
    <property type="match status" value="1"/>
</dbReference>
<dbReference type="Proteomes" id="UP000249432">
    <property type="component" value="Unassembled WGS sequence"/>
</dbReference>
<dbReference type="InterPro" id="IPR029058">
    <property type="entry name" value="AB_hydrolase_fold"/>
</dbReference>
<sequence>MMSFSRRVGAMRRPWLMVAVLVSAIALMLGVTTALSSNKAHAEGSRDTLRPGCTWDAAAYWVQKCTVHSNAMNKDIPVQIQAANGNGNAGLYILGGFAGPTNSSGWIDWAHAQNVFVDDNITKVFPLGGKASFYTDWEKPSTSADGTQTYKWDTFLSSELPAYLQANFGVSPINNAVAGMSMGGTGAMNLAAHHPNQFRQVSSFSGYLATSNPIMRMGIAGAMLGNGGYRIDQMWTGDRIRQNDPTKNAAAYRNTDVYISAATGWWNPQDDFFANPVYSVSVMGMEAVSRVTTTQFEGALRAQGINPTIDYPLAGVHNWTNWRKELIKVRPRILQATQSAAGQGVPEGDEPLTGDPGSRSATVPGVRGEDVSPAAQNDAAATGGDVQRAVDNSHQGQ</sequence>
<dbReference type="InterPro" id="IPR050583">
    <property type="entry name" value="Mycobacterial_A85_antigen"/>
</dbReference>
<dbReference type="InterPro" id="IPR000801">
    <property type="entry name" value="Esterase-like"/>
</dbReference>
<name>A0A2W5T5V4_9CORY</name>
<evidence type="ECO:0000256" key="1">
    <source>
        <dbReference type="SAM" id="MobiDB-lite"/>
    </source>
</evidence>
<dbReference type="Gene3D" id="3.40.50.1820">
    <property type="entry name" value="alpha/beta hydrolase"/>
    <property type="match status" value="1"/>
</dbReference>
<comment type="caution">
    <text evidence="2">The sequence shown here is derived from an EMBL/GenBank/DDBJ whole genome shotgun (WGS) entry which is preliminary data.</text>
</comment>
<evidence type="ECO:0000313" key="3">
    <source>
        <dbReference type="Proteomes" id="UP000249432"/>
    </source>
</evidence>
<evidence type="ECO:0000313" key="2">
    <source>
        <dbReference type="EMBL" id="PZR06835.1"/>
    </source>
</evidence>
<dbReference type="PANTHER" id="PTHR48098:SF1">
    <property type="entry name" value="DIACYLGLYCEROL ACYLTRANSFERASE_MYCOLYLTRANSFERASE AG85A"/>
    <property type="match status" value="1"/>
</dbReference>
<organism evidence="2 3">
    <name type="scientific">Corynebacterium kroppenstedtii</name>
    <dbReference type="NCBI Taxonomy" id="161879"/>
    <lineage>
        <taxon>Bacteria</taxon>
        <taxon>Bacillati</taxon>
        <taxon>Actinomycetota</taxon>
        <taxon>Actinomycetes</taxon>
        <taxon>Mycobacteriales</taxon>
        <taxon>Corynebacteriaceae</taxon>
        <taxon>Corynebacterium</taxon>
    </lineage>
</organism>
<dbReference type="PANTHER" id="PTHR48098">
    <property type="entry name" value="ENTEROCHELIN ESTERASE-RELATED"/>
    <property type="match status" value="1"/>
</dbReference>
<evidence type="ECO:0008006" key="4">
    <source>
        <dbReference type="Google" id="ProtNLM"/>
    </source>
</evidence>
<accession>A0A2W5T5V4</accession>
<reference evidence="2 3" key="1">
    <citation type="submission" date="2017-08" db="EMBL/GenBank/DDBJ databases">
        <title>Infants hospitalized years apart are colonized by the same room-sourced microbial strains.</title>
        <authorList>
            <person name="Brooks B."/>
            <person name="Olm M.R."/>
            <person name="Firek B.A."/>
            <person name="Baker R."/>
            <person name="Thomas B.C."/>
            <person name="Morowitz M.J."/>
            <person name="Banfield J.F."/>
        </authorList>
    </citation>
    <scope>NUCLEOTIDE SEQUENCE [LARGE SCALE GENOMIC DNA]</scope>
    <source>
        <strain evidence="2">S2_003_000_R1_3</strain>
    </source>
</reference>
<protein>
    <recommendedName>
        <fullName evidence="4">Esterase</fullName>
    </recommendedName>
</protein>
<dbReference type="RefSeq" id="WP_303733897.1">
    <property type="nucleotide sequence ID" value="NZ_QFRA01000001.1"/>
</dbReference>